<dbReference type="GO" id="GO:0016787">
    <property type="term" value="F:hydrolase activity"/>
    <property type="evidence" value="ECO:0007669"/>
    <property type="project" value="UniProtKB-KW"/>
</dbReference>
<dbReference type="GO" id="GO:0005829">
    <property type="term" value="C:cytosol"/>
    <property type="evidence" value="ECO:0007669"/>
    <property type="project" value="UniProtKB-SubCell"/>
</dbReference>
<name>A0A5J5CGH4_9PERO</name>
<dbReference type="PANTHER" id="PTHR46812">
    <property type="entry name" value="CARBOXYMETHYLENEBUTENOLIDASE HOMOLOG"/>
    <property type="match status" value="1"/>
</dbReference>
<comment type="subcellular location">
    <subcellularLocation>
        <location evidence="1">Cytoplasm</location>
        <location evidence="1">Cytosol</location>
    </subcellularLocation>
</comment>
<dbReference type="SUPFAM" id="SSF53474">
    <property type="entry name" value="alpha/beta-Hydrolases"/>
    <property type="match status" value="1"/>
</dbReference>
<dbReference type="PANTHER" id="PTHR46812:SF1">
    <property type="entry name" value="CARBOXYMETHYLENEBUTENOLIDASE HOMOLOG"/>
    <property type="match status" value="1"/>
</dbReference>
<keyword evidence="4" id="KW-0963">Cytoplasm</keyword>
<dbReference type="EMBL" id="VOFY01000022">
    <property type="protein sequence ID" value="KAA8580838.1"/>
    <property type="molecule type" value="Genomic_DNA"/>
</dbReference>
<evidence type="ECO:0000256" key="4">
    <source>
        <dbReference type="ARBA" id="ARBA00022490"/>
    </source>
</evidence>
<dbReference type="Pfam" id="PF01738">
    <property type="entry name" value="DLH"/>
    <property type="match status" value="1"/>
</dbReference>
<dbReference type="Gene3D" id="3.40.50.1820">
    <property type="entry name" value="alpha/beta hydrolase"/>
    <property type="match status" value="1"/>
</dbReference>
<comment type="caution">
    <text evidence="7">The sequence shown here is derived from an EMBL/GenBank/DDBJ whole genome shotgun (WGS) entry which is preliminary data.</text>
</comment>
<reference evidence="7 8" key="1">
    <citation type="submission" date="2019-08" db="EMBL/GenBank/DDBJ databases">
        <title>A chromosome-level genome assembly, high-density linkage maps, and genome scans reveal the genomic architecture of hybrid incompatibilities underlying speciation via character displacement in darters (Percidae: Etheostominae).</title>
        <authorList>
            <person name="Moran R.L."/>
            <person name="Catchen J.M."/>
            <person name="Fuller R.C."/>
        </authorList>
    </citation>
    <scope>NUCLEOTIDE SEQUENCE [LARGE SCALE GENOMIC DNA]</scope>
    <source>
        <strain evidence="7">EspeVRDwgs_2016</strain>
        <tissue evidence="7">Muscle</tissue>
    </source>
</reference>
<organism evidence="7 8">
    <name type="scientific">Etheostoma spectabile</name>
    <name type="common">orangethroat darter</name>
    <dbReference type="NCBI Taxonomy" id="54343"/>
    <lineage>
        <taxon>Eukaryota</taxon>
        <taxon>Metazoa</taxon>
        <taxon>Chordata</taxon>
        <taxon>Craniata</taxon>
        <taxon>Vertebrata</taxon>
        <taxon>Euteleostomi</taxon>
        <taxon>Actinopterygii</taxon>
        <taxon>Neopterygii</taxon>
        <taxon>Teleostei</taxon>
        <taxon>Neoteleostei</taxon>
        <taxon>Acanthomorphata</taxon>
        <taxon>Eupercaria</taxon>
        <taxon>Perciformes</taxon>
        <taxon>Percoidei</taxon>
        <taxon>Percidae</taxon>
        <taxon>Etheostomatinae</taxon>
        <taxon>Etheostoma</taxon>
    </lineage>
</organism>
<evidence type="ECO:0000313" key="7">
    <source>
        <dbReference type="EMBL" id="KAA8580838.1"/>
    </source>
</evidence>
<comment type="similarity">
    <text evidence="2">Belongs to the dienelactone hydrolase family.</text>
</comment>
<keyword evidence="5" id="KW-0378">Hydrolase</keyword>
<keyword evidence="8" id="KW-1185">Reference proteome</keyword>
<evidence type="ECO:0000256" key="5">
    <source>
        <dbReference type="ARBA" id="ARBA00022801"/>
    </source>
</evidence>
<dbReference type="InterPro" id="IPR042946">
    <property type="entry name" value="CMBL"/>
</dbReference>
<dbReference type="AlphaFoldDB" id="A0A5J5CGH4"/>
<protein>
    <recommendedName>
        <fullName evidence="3">Carboxymethylenebutenolidase homolog</fullName>
    </recommendedName>
</protein>
<gene>
    <name evidence="7" type="ORF">FQN60_013796</name>
</gene>
<sequence length="299" mass="33512">MANEAKPCPCHIGDLMEYEGLGQDIQIEHIEAYVVKPSAATNKAIIVIQDIYGAVCPDFFAGKEPWSSSRDWSTFQEWLQDKLPTNINKEVDAVLRYLMKHCEAKHIGALGFCWGGVATHYISLQYPDVKAGVSAYGIVREKENRYKLKSPTLFIFGEKDDVIPLNQVHVLEAKLKEESQVDFQVKIFPGQTHGFVHRKREDINPADKPGILEARSDMLNWFNRYMPSDPAYGWQLILEQEVVGFIIKAPLANGQGFSNSVKLVGGNACGQVITVRDPDGVDSTVQQLLRLLQQSPSQH</sequence>
<evidence type="ECO:0000256" key="3">
    <source>
        <dbReference type="ARBA" id="ARBA00014180"/>
    </source>
</evidence>
<accession>A0A5J5CGH4</accession>
<proteinExistence type="inferred from homology"/>
<evidence type="ECO:0000259" key="6">
    <source>
        <dbReference type="Pfam" id="PF01738"/>
    </source>
</evidence>
<evidence type="ECO:0000313" key="8">
    <source>
        <dbReference type="Proteomes" id="UP000327493"/>
    </source>
</evidence>
<dbReference type="InterPro" id="IPR002925">
    <property type="entry name" value="Dienelactn_hydro"/>
</dbReference>
<evidence type="ECO:0000256" key="2">
    <source>
        <dbReference type="ARBA" id="ARBA00008456"/>
    </source>
</evidence>
<dbReference type="Proteomes" id="UP000327493">
    <property type="component" value="Chromosome 22"/>
</dbReference>
<evidence type="ECO:0000256" key="1">
    <source>
        <dbReference type="ARBA" id="ARBA00004514"/>
    </source>
</evidence>
<feature type="domain" description="Dienelactone hydrolase" evidence="6">
    <location>
        <begin position="52"/>
        <end position="225"/>
    </location>
</feature>
<dbReference type="InterPro" id="IPR029058">
    <property type="entry name" value="AB_hydrolase_fold"/>
</dbReference>